<accession>A0ABP9SAR2</accession>
<dbReference type="Proteomes" id="UP001501570">
    <property type="component" value="Unassembled WGS sequence"/>
</dbReference>
<dbReference type="SUPFAM" id="SSF53597">
    <property type="entry name" value="Dihydrofolate reductase-like"/>
    <property type="match status" value="1"/>
</dbReference>
<sequence length="191" mass="20099">MSKVVLDVAMSLDGFTTGPNVRQDEPMGDGGERLHEWMWKAGNGADSEVDVSFSPTNAIVGAAIIGRHTFDLGVGSWGGTPWPGVPTFVVTHRTREDLLGDNGGTFAFDGLSAAARRARDAAGDKDVLVLGAHVAGQLLRAGLLDEVRIHLVPLLLGKGTPLFAGEQADLIPEGKPVAGSVTHLRYRVAKP</sequence>
<dbReference type="RefSeq" id="WP_345634100.1">
    <property type="nucleotide sequence ID" value="NZ_BAABJQ010000018.1"/>
</dbReference>
<dbReference type="InterPro" id="IPR050765">
    <property type="entry name" value="Riboflavin_Biosynth_HTPR"/>
</dbReference>
<keyword evidence="3" id="KW-1185">Reference proteome</keyword>
<evidence type="ECO:0000313" key="3">
    <source>
        <dbReference type="Proteomes" id="UP001501570"/>
    </source>
</evidence>
<dbReference type="Gene3D" id="3.40.430.10">
    <property type="entry name" value="Dihydrofolate Reductase, subunit A"/>
    <property type="match status" value="1"/>
</dbReference>
<name>A0ABP9SAR2_9ACTN</name>
<feature type="domain" description="Bacterial bifunctional deaminase-reductase C-terminal" evidence="1">
    <location>
        <begin position="3"/>
        <end position="168"/>
    </location>
</feature>
<evidence type="ECO:0000313" key="2">
    <source>
        <dbReference type="EMBL" id="GAA5192865.1"/>
    </source>
</evidence>
<organism evidence="2 3">
    <name type="scientific">Rugosimonospora acidiphila</name>
    <dbReference type="NCBI Taxonomy" id="556531"/>
    <lineage>
        <taxon>Bacteria</taxon>
        <taxon>Bacillati</taxon>
        <taxon>Actinomycetota</taxon>
        <taxon>Actinomycetes</taxon>
        <taxon>Micromonosporales</taxon>
        <taxon>Micromonosporaceae</taxon>
        <taxon>Rugosimonospora</taxon>
    </lineage>
</organism>
<dbReference type="InterPro" id="IPR002734">
    <property type="entry name" value="RibDG_C"/>
</dbReference>
<gene>
    <name evidence="2" type="ORF">GCM10023322_53380</name>
</gene>
<dbReference type="PANTHER" id="PTHR38011">
    <property type="entry name" value="DIHYDROFOLATE REDUCTASE FAMILY PROTEIN (AFU_ORTHOLOGUE AFUA_8G06820)"/>
    <property type="match status" value="1"/>
</dbReference>
<proteinExistence type="predicted"/>
<reference evidence="3" key="1">
    <citation type="journal article" date="2019" name="Int. J. Syst. Evol. Microbiol.">
        <title>The Global Catalogue of Microorganisms (GCM) 10K type strain sequencing project: providing services to taxonomists for standard genome sequencing and annotation.</title>
        <authorList>
            <consortium name="The Broad Institute Genomics Platform"/>
            <consortium name="The Broad Institute Genome Sequencing Center for Infectious Disease"/>
            <person name="Wu L."/>
            <person name="Ma J."/>
        </authorList>
    </citation>
    <scope>NUCLEOTIDE SEQUENCE [LARGE SCALE GENOMIC DNA]</scope>
    <source>
        <strain evidence="3">JCM 18304</strain>
    </source>
</reference>
<dbReference type="InterPro" id="IPR024072">
    <property type="entry name" value="DHFR-like_dom_sf"/>
</dbReference>
<evidence type="ECO:0000259" key="1">
    <source>
        <dbReference type="Pfam" id="PF01872"/>
    </source>
</evidence>
<dbReference type="EMBL" id="BAABJQ010000018">
    <property type="protein sequence ID" value="GAA5192865.1"/>
    <property type="molecule type" value="Genomic_DNA"/>
</dbReference>
<protein>
    <submittedName>
        <fullName evidence="2">Dihydrofolate reductase family protein</fullName>
    </submittedName>
</protein>
<comment type="caution">
    <text evidence="2">The sequence shown here is derived from an EMBL/GenBank/DDBJ whole genome shotgun (WGS) entry which is preliminary data.</text>
</comment>
<dbReference type="PANTHER" id="PTHR38011:SF12">
    <property type="entry name" value="BIFUNCTIONAL DEAMINASE-REDUCTASE DOMAIN PROTEIN"/>
    <property type="match status" value="1"/>
</dbReference>
<dbReference type="Pfam" id="PF01872">
    <property type="entry name" value="RibD_C"/>
    <property type="match status" value="1"/>
</dbReference>